<sequence length="128" mass="14821">MLPFSSIVSISFCMYLVLWVAKDGVRILFCSKDWQCKQQKSSHDLPLTVVILKPLQVAYSDELRCFMDPSCIYENCRYRSSGKFILCNISLPRSTQGQLFTGLNLIFTCNFQPSFLRFISETARPWRS</sequence>
<dbReference type="AlphaFoldDB" id="A0A0A9CIF9"/>
<organism evidence="1">
    <name type="scientific">Arundo donax</name>
    <name type="common">Giant reed</name>
    <name type="synonym">Donax arundinaceus</name>
    <dbReference type="NCBI Taxonomy" id="35708"/>
    <lineage>
        <taxon>Eukaryota</taxon>
        <taxon>Viridiplantae</taxon>
        <taxon>Streptophyta</taxon>
        <taxon>Embryophyta</taxon>
        <taxon>Tracheophyta</taxon>
        <taxon>Spermatophyta</taxon>
        <taxon>Magnoliopsida</taxon>
        <taxon>Liliopsida</taxon>
        <taxon>Poales</taxon>
        <taxon>Poaceae</taxon>
        <taxon>PACMAD clade</taxon>
        <taxon>Arundinoideae</taxon>
        <taxon>Arundineae</taxon>
        <taxon>Arundo</taxon>
    </lineage>
</organism>
<reference evidence="1" key="1">
    <citation type="submission" date="2014-09" db="EMBL/GenBank/DDBJ databases">
        <authorList>
            <person name="Magalhaes I.L.F."/>
            <person name="Oliveira U."/>
            <person name="Santos F.R."/>
            <person name="Vidigal T.H.D.A."/>
            <person name="Brescovit A.D."/>
            <person name="Santos A.J."/>
        </authorList>
    </citation>
    <scope>NUCLEOTIDE SEQUENCE</scope>
    <source>
        <tissue evidence="1">Shoot tissue taken approximately 20 cm above the soil surface</tissue>
    </source>
</reference>
<dbReference type="EMBL" id="GBRH01222524">
    <property type="protein sequence ID" value="JAD75371.1"/>
    <property type="molecule type" value="Transcribed_RNA"/>
</dbReference>
<proteinExistence type="predicted"/>
<accession>A0A0A9CIF9</accession>
<evidence type="ECO:0000313" key="1">
    <source>
        <dbReference type="EMBL" id="JAD75371.1"/>
    </source>
</evidence>
<name>A0A0A9CIF9_ARUDO</name>
<reference evidence="1" key="2">
    <citation type="journal article" date="2015" name="Data Brief">
        <title>Shoot transcriptome of the giant reed, Arundo donax.</title>
        <authorList>
            <person name="Barrero R.A."/>
            <person name="Guerrero F.D."/>
            <person name="Moolhuijzen P."/>
            <person name="Goolsby J.A."/>
            <person name="Tidwell J."/>
            <person name="Bellgard S.E."/>
            <person name="Bellgard M.I."/>
        </authorList>
    </citation>
    <scope>NUCLEOTIDE SEQUENCE</scope>
    <source>
        <tissue evidence="1">Shoot tissue taken approximately 20 cm above the soil surface</tissue>
    </source>
</reference>
<protein>
    <submittedName>
        <fullName evidence="1">Uncharacterized protein</fullName>
    </submittedName>
</protein>